<name>X1PVJ2_9ZZZZ</name>
<sequence>WYTERLDMRVAEDAAKDLERTQKEQERVEKADFASIYQRTKAAMDVEIAAIKLQIADIKLAINYMTEAANIGTAKTTILELKSDIAAWQLAKAEIRMDFTQVTSEGE</sequence>
<feature type="non-terminal residue" evidence="1">
    <location>
        <position position="1"/>
    </location>
</feature>
<dbReference type="EMBL" id="BARV01024519">
    <property type="protein sequence ID" value="GAI46556.1"/>
    <property type="molecule type" value="Genomic_DNA"/>
</dbReference>
<proteinExistence type="predicted"/>
<protein>
    <submittedName>
        <fullName evidence="1">Uncharacterized protein</fullName>
    </submittedName>
</protein>
<accession>X1PVJ2</accession>
<dbReference type="AlphaFoldDB" id="X1PVJ2"/>
<gene>
    <name evidence="1" type="ORF">S06H3_40009</name>
</gene>
<reference evidence="1" key="1">
    <citation type="journal article" date="2014" name="Front. Microbiol.">
        <title>High frequency of phylogenetically diverse reductive dehalogenase-homologous genes in deep subseafloor sedimentary metagenomes.</title>
        <authorList>
            <person name="Kawai M."/>
            <person name="Futagami T."/>
            <person name="Toyoda A."/>
            <person name="Takaki Y."/>
            <person name="Nishi S."/>
            <person name="Hori S."/>
            <person name="Arai W."/>
            <person name="Tsubouchi T."/>
            <person name="Morono Y."/>
            <person name="Uchiyama I."/>
            <person name="Ito T."/>
            <person name="Fujiyama A."/>
            <person name="Inagaki F."/>
            <person name="Takami H."/>
        </authorList>
    </citation>
    <scope>NUCLEOTIDE SEQUENCE</scope>
    <source>
        <strain evidence="1">Expedition CK06-06</strain>
    </source>
</reference>
<comment type="caution">
    <text evidence="1">The sequence shown here is derived from an EMBL/GenBank/DDBJ whole genome shotgun (WGS) entry which is preliminary data.</text>
</comment>
<organism evidence="1">
    <name type="scientific">marine sediment metagenome</name>
    <dbReference type="NCBI Taxonomy" id="412755"/>
    <lineage>
        <taxon>unclassified sequences</taxon>
        <taxon>metagenomes</taxon>
        <taxon>ecological metagenomes</taxon>
    </lineage>
</organism>
<evidence type="ECO:0000313" key="1">
    <source>
        <dbReference type="EMBL" id="GAI46556.1"/>
    </source>
</evidence>